<evidence type="ECO:0000259" key="8">
    <source>
        <dbReference type="PROSITE" id="PS50404"/>
    </source>
</evidence>
<accession>A0AAV6NPK5</accession>
<evidence type="ECO:0000256" key="7">
    <source>
        <dbReference type="ARBA" id="ARBA00049544"/>
    </source>
</evidence>
<dbReference type="PROSITE" id="PS50404">
    <property type="entry name" value="GST_NTER"/>
    <property type="match status" value="3"/>
</dbReference>
<dbReference type="GO" id="GO:0045174">
    <property type="term" value="F:glutathione dehydrogenase (ascorbate) activity"/>
    <property type="evidence" value="ECO:0007669"/>
    <property type="project" value="UniProtKB-EC"/>
</dbReference>
<comment type="caution">
    <text evidence="10">The sequence shown here is derived from an EMBL/GenBank/DDBJ whole genome shotgun (WGS) entry which is preliminary data.</text>
</comment>
<dbReference type="PROSITE" id="PS50405">
    <property type="entry name" value="GST_CTER"/>
    <property type="match status" value="3"/>
</dbReference>
<protein>
    <submittedName>
        <fullName evidence="10">Glutathione S-transferase DHAR2</fullName>
    </submittedName>
</protein>
<feature type="domain" description="GST C-terminal" evidence="9">
    <location>
        <begin position="84"/>
        <end position="212"/>
    </location>
</feature>
<keyword evidence="11" id="KW-1185">Reference proteome</keyword>
<dbReference type="FunFam" id="3.40.30.10:FF:000102">
    <property type="entry name" value="Glutathione S-transferase DHAR3 chloroplastic"/>
    <property type="match status" value="3"/>
</dbReference>
<evidence type="ECO:0000256" key="2">
    <source>
        <dbReference type="ARBA" id="ARBA00022679"/>
    </source>
</evidence>
<evidence type="ECO:0000259" key="9">
    <source>
        <dbReference type="PROSITE" id="PS50405"/>
    </source>
</evidence>
<reference evidence="10 11" key="1">
    <citation type="journal article" date="2021" name="Hortic Res">
        <title>The domestication of Cucurbita argyrosperma as revealed by the genome of its wild relative.</title>
        <authorList>
            <person name="Barrera-Redondo J."/>
            <person name="Sanchez-de la Vega G."/>
            <person name="Aguirre-Liguori J.A."/>
            <person name="Castellanos-Morales G."/>
            <person name="Gutierrez-Guerrero Y.T."/>
            <person name="Aguirre-Dugua X."/>
            <person name="Aguirre-Planter E."/>
            <person name="Tenaillon M.I."/>
            <person name="Lira-Saade R."/>
            <person name="Eguiarte L.E."/>
        </authorList>
    </citation>
    <scope>NUCLEOTIDE SEQUENCE [LARGE SCALE GENOMIC DNA]</scope>
    <source>
        <strain evidence="10">JBR-2021</strain>
    </source>
</reference>
<dbReference type="FunFam" id="1.20.1050.10:FF:000029">
    <property type="entry name" value="Glutathione S-transferase DHAR3, chloroplastic"/>
    <property type="match status" value="3"/>
</dbReference>
<dbReference type="PANTHER" id="PTHR44420:SF2">
    <property type="entry name" value="GLUTATHIONE S-TRANSFERASE DHAR2-RELATED"/>
    <property type="match status" value="1"/>
</dbReference>
<dbReference type="Proteomes" id="UP000685013">
    <property type="component" value="Chromosome 4"/>
</dbReference>
<evidence type="ECO:0000313" key="10">
    <source>
        <dbReference type="EMBL" id="KAG6600074.1"/>
    </source>
</evidence>
<dbReference type="InterPro" id="IPR044627">
    <property type="entry name" value="DHAR1/2/3/4"/>
</dbReference>
<keyword evidence="4" id="KW-0318">Glutathionylation</keyword>
<dbReference type="EMBL" id="JAGKQH010000004">
    <property type="protein sequence ID" value="KAG6600074.1"/>
    <property type="molecule type" value="Genomic_DNA"/>
</dbReference>
<dbReference type="SFLD" id="SFLDS00019">
    <property type="entry name" value="Glutathione_Transferase_(cytos"/>
    <property type="match status" value="3"/>
</dbReference>
<comment type="catalytic activity">
    <reaction evidence="6">
        <text>RX + glutathione = an S-substituted glutathione + a halide anion + H(+)</text>
        <dbReference type="Rhea" id="RHEA:16437"/>
        <dbReference type="ChEBI" id="CHEBI:15378"/>
        <dbReference type="ChEBI" id="CHEBI:16042"/>
        <dbReference type="ChEBI" id="CHEBI:17792"/>
        <dbReference type="ChEBI" id="CHEBI:57925"/>
        <dbReference type="ChEBI" id="CHEBI:90779"/>
        <dbReference type="EC" id="2.5.1.18"/>
    </reaction>
</comment>
<dbReference type="InterPro" id="IPR004045">
    <property type="entry name" value="Glutathione_S-Trfase_N"/>
</dbReference>
<dbReference type="GO" id="GO:0140547">
    <property type="term" value="P:acquisition of seed longevity"/>
    <property type="evidence" value="ECO:0007669"/>
    <property type="project" value="UniProtKB-ARBA"/>
</dbReference>
<feature type="domain" description="GST N-terminal" evidence="8">
    <location>
        <begin position="228"/>
        <end position="306"/>
    </location>
</feature>
<evidence type="ECO:0000256" key="4">
    <source>
        <dbReference type="ARBA" id="ARBA00023206"/>
    </source>
</evidence>
<evidence type="ECO:0000313" key="11">
    <source>
        <dbReference type="Proteomes" id="UP000685013"/>
    </source>
</evidence>
<gene>
    <name evidence="10" type="primary">DHAR2-3</name>
    <name evidence="10" type="ORF">SDJN03_05307</name>
</gene>
<sequence length="684" mass="75118">MALEAAVKAAVGAPDLIGDCPFSHRVLLTLEEKKLCYEVHLINLSDKPSWFLEVSPGGKVPVVKFDDKWVSDSDVIVGILEEKYPEPSLVTPPELSSVGSKIFDAFVKFLKSKDANDGSEQALLEELKAFDEHLKAHGPYVAGDKVTAVDLSLAPKLYHLDVALSHFKNWSIPKELASLIAYKELIFARESFVKTKAEPKYVIAGWEPKFPSCSIDQKMAIEVAVKAAVGAPNVIGDCPFSQRVLLTLEEKKVPYKLHLINLSDKPIWFLEVSPEGKVPVVKFDDKWVSDSDVIVGILEEKYPEPSLVSPPEFSSVGSKINGAFVKMLKSKDPNDGSELALLEELKALDEHLKAHGPYVAGEKVTAVDLSLAPKLYNLDIALGHFKKWIFPVNLNSLSKYKELLFARESFMKTKVAPEHVISGWEPKVNAAAEPVISDSEPKVNAAAEPVISDSEPKANAVAEHVVSDSEPKAIEVAVKAAVGALDVIGDCPFAQRVLLTLEEKKVPYKWHLIDLSDKPSWFLEVSPEGKVPVAKIDDKWVPDSDVIVGILEEKYPKPILATPPEFSSVGSKISGAFVKFLKSKDPNDGSEQALLEELKALNEHLNAHGPYVAGEKVTAVDLSLAPKLYHLDVALGHFKKWIFPENLTSLSKYKELLFARESFVKTKAAPEHVISGWEAKVNAA</sequence>
<comment type="similarity">
    <text evidence="5">Belongs to the GST superfamily. DHAR family.</text>
</comment>
<dbReference type="InterPro" id="IPR040079">
    <property type="entry name" value="Glutathione_S-Trfase"/>
</dbReference>
<keyword evidence="3" id="KW-0560">Oxidoreductase</keyword>
<keyword evidence="2" id="KW-0808">Transferase</keyword>
<feature type="non-terminal residue" evidence="10">
    <location>
        <position position="1"/>
    </location>
</feature>
<dbReference type="SFLD" id="SFLDG00358">
    <property type="entry name" value="Main_(cytGST)"/>
    <property type="match status" value="3"/>
</dbReference>
<dbReference type="CDD" id="cd00570">
    <property type="entry name" value="GST_N_family"/>
    <property type="match status" value="3"/>
</dbReference>
<evidence type="ECO:0000256" key="1">
    <source>
        <dbReference type="ARBA" id="ARBA00022575"/>
    </source>
</evidence>
<feature type="domain" description="GST C-terminal" evidence="9">
    <location>
        <begin position="284"/>
        <end position="430"/>
    </location>
</feature>
<proteinExistence type="inferred from homology"/>
<dbReference type="PANTHER" id="PTHR44420">
    <property type="entry name" value="GLUTATHIONE S-TRANSFERASE DHAR2-RELATED"/>
    <property type="match status" value="1"/>
</dbReference>
<name>A0AAV6NPK5_9ROSI</name>
<evidence type="ECO:0000256" key="3">
    <source>
        <dbReference type="ARBA" id="ARBA00023002"/>
    </source>
</evidence>
<dbReference type="Pfam" id="PF13409">
    <property type="entry name" value="GST_N_2"/>
    <property type="match status" value="3"/>
</dbReference>
<dbReference type="InterPro" id="IPR010987">
    <property type="entry name" value="Glutathione-S-Trfase_C-like"/>
</dbReference>
<feature type="domain" description="GST N-terminal" evidence="8">
    <location>
        <begin position="481"/>
        <end position="559"/>
    </location>
</feature>
<evidence type="ECO:0000256" key="5">
    <source>
        <dbReference type="ARBA" id="ARBA00024194"/>
    </source>
</evidence>
<dbReference type="AlphaFoldDB" id="A0AAV6NPK5"/>
<feature type="domain" description="GST N-terminal" evidence="8">
    <location>
        <begin position="10"/>
        <end position="88"/>
    </location>
</feature>
<dbReference type="GO" id="GO:0004364">
    <property type="term" value="F:glutathione transferase activity"/>
    <property type="evidence" value="ECO:0007669"/>
    <property type="project" value="UniProtKB-EC"/>
</dbReference>
<feature type="domain" description="GST C-terminal" evidence="9">
    <location>
        <begin position="537"/>
        <end position="683"/>
    </location>
</feature>
<evidence type="ECO:0000256" key="6">
    <source>
        <dbReference type="ARBA" id="ARBA00047960"/>
    </source>
</evidence>
<keyword evidence="1" id="KW-0216">Detoxification</keyword>
<comment type="catalytic activity">
    <reaction evidence="7">
        <text>L-dehydroascorbate + 2 glutathione = glutathione disulfide + L-ascorbate</text>
        <dbReference type="Rhea" id="RHEA:24424"/>
        <dbReference type="ChEBI" id="CHEBI:38290"/>
        <dbReference type="ChEBI" id="CHEBI:57925"/>
        <dbReference type="ChEBI" id="CHEBI:58297"/>
        <dbReference type="ChEBI" id="CHEBI:58539"/>
        <dbReference type="EC" id="1.8.5.1"/>
    </reaction>
</comment>
<organism evidence="10 11">
    <name type="scientific">Cucurbita argyrosperma subsp. sororia</name>
    <dbReference type="NCBI Taxonomy" id="37648"/>
    <lineage>
        <taxon>Eukaryota</taxon>
        <taxon>Viridiplantae</taxon>
        <taxon>Streptophyta</taxon>
        <taxon>Embryophyta</taxon>
        <taxon>Tracheophyta</taxon>
        <taxon>Spermatophyta</taxon>
        <taxon>Magnoliopsida</taxon>
        <taxon>eudicotyledons</taxon>
        <taxon>Gunneridae</taxon>
        <taxon>Pentapetalae</taxon>
        <taxon>rosids</taxon>
        <taxon>fabids</taxon>
        <taxon>Cucurbitales</taxon>
        <taxon>Cucurbitaceae</taxon>
        <taxon>Cucurbiteae</taxon>
        <taxon>Cucurbita</taxon>
    </lineage>
</organism>
<dbReference type="Pfam" id="PF13410">
    <property type="entry name" value="GST_C_2"/>
    <property type="match status" value="3"/>
</dbReference>
<dbReference type="GO" id="GO:0033355">
    <property type="term" value="P:ascorbate glutathione cycle"/>
    <property type="evidence" value="ECO:0007669"/>
    <property type="project" value="InterPro"/>
</dbReference>